<dbReference type="GO" id="GO:0009116">
    <property type="term" value="P:nucleoside metabolic process"/>
    <property type="evidence" value="ECO:0007669"/>
    <property type="project" value="InterPro"/>
</dbReference>
<name>A0A6J7T7Y4_9ZZZZ</name>
<gene>
    <name evidence="2" type="ORF">UFOPK4275_00765</name>
</gene>
<dbReference type="InterPro" id="IPR035994">
    <property type="entry name" value="Nucleoside_phosphorylase_sf"/>
</dbReference>
<protein>
    <submittedName>
        <fullName evidence="2">Unannotated protein</fullName>
    </submittedName>
</protein>
<dbReference type="PANTHER" id="PTHR46994:SF1">
    <property type="entry name" value="5'-METHYLTHIOADENOSINE NUCLEOSIDASE"/>
    <property type="match status" value="1"/>
</dbReference>
<dbReference type="InterPro" id="IPR000845">
    <property type="entry name" value="Nucleoside_phosphorylase_d"/>
</dbReference>
<dbReference type="EMBL" id="CAFBQJ010000125">
    <property type="protein sequence ID" value="CAB5049974.1"/>
    <property type="molecule type" value="Genomic_DNA"/>
</dbReference>
<sequence>MEAAAVAYVCEMMSTPVMAVKAITDLVDHPTATAEQFTANLTMASRQLGENLLKIMDFCAPRSVRDLDG</sequence>
<feature type="domain" description="Nucleoside phosphorylase" evidence="1">
    <location>
        <begin position="1"/>
        <end position="52"/>
    </location>
</feature>
<reference evidence="2" key="1">
    <citation type="submission" date="2020-05" db="EMBL/GenBank/DDBJ databases">
        <authorList>
            <person name="Chiriac C."/>
            <person name="Salcher M."/>
            <person name="Ghai R."/>
            <person name="Kavagutti S V."/>
        </authorList>
    </citation>
    <scope>NUCLEOTIDE SEQUENCE</scope>
</reference>
<dbReference type="SUPFAM" id="SSF53167">
    <property type="entry name" value="Purine and uridine phosphorylases"/>
    <property type="match status" value="1"/>
</dbReference>
<dbReference type="Gene3D" id="3.40.50.1580">
    <property type="entry name" value="Nucleoside phosphorylase domain"/>
    <property type="match status" value="1"/>
</dbReference>
<dbReference type="GO" id="GO:0019509">
    <property type="term" value="P:L-methionine salvage from methylthioadenosine"/>
    <property type="evidence" value="ECO:0007669"/>
    <property type="project" value="InterPro"/>
</dbReference>
<dbReference type="InterPro" id="IPR044580">
    <property type="entry name" value="MTAN"/>
</dbReference>
<organism evidence="2">
    <name type="scientific">freshwater metagenome</name>
    <dbReference type="NCBI Taxonomy" id="449393"/>
    <lineage>
        <taxon>unclassified sequences</taxon>
        <taxon>metagenomes</taxon>
        <taxon>ecological metagenomes</taxon>
    </lineage>
</organism>
<proteinExistence type="predicted"/>
<evidence type="ECO:0000313" key="2">
    <source>
        <dbReference type="EMBL" id="CAB5049974.1"/>
    </source>
</evidence>
<dbReference type="AlphaFoldDB" id="A0A6J7T7Y4"/>
<dbReference type="PANTHER" id="PTHR46994">
    <property type="entry name" value="5'-METHYLTHIOADENOSINE/S-ADENOSYLHOMOCYSTEINE NUCLEOSIDASE 1"/>
    <property type="match status" value="1"/>
</dbReference>
<accession>A0A6J7T7Y4</accession>
<dbReference type="Pfam" id="PF01048">
    <property type="entry name" value="PNP_UDP_1"/>
    <property type="match status" value="1"/>
</dbReference>
<evidence type="ECO:0000259" key="1">
    <source>
        <dbReference type="Pfam" id="PF01048"/>
    </source>
</evidence>
<dbReference type="GO" id="GO:0008930">
    <property type="term" value="F:methylthioadenosine nucleosidase activity"/>
    <property type="evidence" value="ECO:0007669"/>
    <property type="project" value="InterPro"/>
</dbReference>